<keyword evidence="1" id="KW-0812">Transmembrane</keyword>
<keyword evidence="1" id="KW-0472">Membrane</keyword>
<feature type="transmembrane region" description="Helical" evidence="1">
    <location>
        <begin position="72"/>
        <end position="96"/>
    </location>
</feature>
<name>A0A6A5KAT3_9PLEO</name>
<evidence type="ECO:0000313" key="3">
    <source>
        <dbReference type="Proteomes" id="UP000800040"/>
    </source>
</evidence>
<dbReference type="EMBL" id="ML975325">
    <property type="protein sequence ID" value="KAF1833076.1"/>
    <property type="molecule type" value="Genomic_DNA"/>
</dbReference>
<dbReference type="Proteomes" id="UP000800040">
    <property type="component" value="Unassembled WGS sequence"/>
</dbReference>
<proteinExistence type="predicted"/>
<keyword evidence="1" id="KW-1133">Transmembrane helix</keyword>
<dbReference type="AlphaFoldDB" id="A0A6A5KAT3"/>
<organism evidence="2 3">
    <name type="scientific">Decorospora gaudefroyi</name>
    <dbReference type="NCBI Taxonomy" id="184978"/>
    <lineage>
        <taxon>Eukaryota</taxon>
        <taxon>Fungi</taxon>
        <taxon>Dikarya</taxon>
        <taxon>Ascomycota</taxon>
        <taxon>Pezizomycotina</taxon>
        <taxon>Dothideomycetes</taxon>
        <taxon>Pleosporomycetidae</taxon>
        <taxon>Pleosporales</taxon>
        <taxon>Pleosporineae</taxon>
        <taxon>Pleosporaceae</taxon>
        <taxon>Decorospora</taxon>
    </lineage>
</organism>
<sequence length="98" mass="10969">MKRLAERTAFPLHSHIMNNTSATLEPGKDYSFADLLVRNARESSPVADPELGFFARETDEHRDARAKRQDRLVFRTIAVFAMLGFAAWMVALAAAFGV</sequence>
<gene>
    <name evidence="2" type="ORF">BDW02DRAFT_570380</name>
</gene>
<protein>
    <submittedName>
        <fullName evidence="2">Uncharacterized protein</fullName>
    </submittedName>
</protein>
<reference evidence="2" key="1">
    <citation type="submission" date="2020-01" db="EMBL/GenBank/DDBJ databases">
        <authorList>
            <consortium name="DOE Joint Genome Institute"/>
            <person name="Haridas S."/>
            <person name="Albert R."/>
            <person name="Binder M."/>
            <person name="Bloem J."/>
            <person name="Labutti K."/>
            <person name="Salamov A."/>
            <person name="Andreopoulos B."/>
            <person name="Baker S.E."/>
            <person name="Barry K."/>
            <person name="Bills G."/>
            <person name="Bluhm B.H."/>
            <person name="Cannon C."/>
            <person name="Castanera R."/>
            <person name="Culley D.E."/>
            <person name="Daum C."/>
            <person name="Ezra D."/>
            <person name="Gonzalez J.B."/>
            <person name="Henrissat B."/>
            <person name="Kuo A."/>
            <person name="Liang C."/>
            <person name="Lipzen A."/>
            <person name="Lutzoni F."/>
            <person name="Magnuson J."/>
            <person name="Mondo S."/>
            <person name="Nolan M."/>
            <person name="Ohm R."/>
            <person name="Pangilinan J."/>
            <person name="Park H.-J."/>
            <person name="Ramirez L."/>
            <person name="Alfaro M."/>
            <person name="Sun H."/>
            <person name="Tritt A."/>
            <person name="Yoshinaga Y."/>
            <person name="Zwiers L.-H."/>
            <person name="Turgeon B.G."/>
            <person name="Goodwin S.B."/>
            <person name="Spatafora J.W."/>
            <person name="Crous P.W."/>
            <person name="Grigoriev I.V."/>
        </authorList>
    </citation>
    <scope>NUCLEOTIDE SEQUENCE</scope>
    <source>
        <strain evidence="2">P77</strain>
    </source>
</reference>
<accession>A0A6A5KAT3</accession>
<evidence type="ECO:0000256" key="1">
    <source>
        <dbReference type="SAM" id="Phobius"/>
    </source>
</evidence>
<keyword evidence="3" id="KW-1185">Reference proteome</keyword>
<evidence type="ECO:0000313" key="2">
    <source>
        <dbReference type="EMBL" id="KAF1833076.1"/>
    </source>
</evidence>